<evidence type="ECO:0000313" key="3">
    <source>
        <dbReference type="EMBL" id="TFC79686.1"/>
    </source>
</evidence>
<dbReference type="AlphaFoldDB" id="A0A4R8XMR6"/>
<name>A0A4R8XMR6_9MICO</name>
<proteinExistence type="predicted"/>
<evidence type="ECO:0000313" key="4">
    <source>
        <dbReference type="Proteomes" id="UP000298433"/>
    </source>
</evidence>
<feature type="domain" description="Anthranilate synthase component I N-terminal" evidence="2">
    <location>
        <begin position="14"/>
        <end position="172"/>
    </location>
</feature>
<feature type="domain" description="Chorismate-utilising enzyme C-terminal" evidence="1">
    <location>
        <begin position="233"/>
        <end position="486"/>
    </location>
</feature>
<keyword evidence="4" id="KW-1185">Reference proteome</keyword>
<dbReference type="Proteomes" id="UP000298433">
    <property type="component" value="Unassembled WGS sequence"/>
</dbReference>
<dbReference type="Gene3D" id="3.60.120.10">
    <property type="entry name" value="Anthranilate synthase"/>
    <property type="match status" value="1"/>
</dbReference>
<evidence type="ECO:0000259" key="2">
    <source>
        <dbReference type="Pfam" id="PF04715"/>
    </source>
</evidence>
<dbReference type="OrthoDB" id="3518032at2"/>
<sequence>MTGPIQSILLPEWWEPASVFDTLYRDSPYVFWLDAGDHADTGLSYLGAASPGSRFVTASVPAGTVTVAVAENPSVPGRNVPGSIFEFLRADELLRADQTGSDDDSDAGTDAGTGVDVHVDTGGFRLGWVGWFGYELGAQTVGTPVHTSRYPDAALLEVHRVLVFDHAARTVTALARRAPGDPTDAPQAWVDSVLQALAGSKPRLAASVSLPPAQPALGVEAEAGTARWRHDAHRYAELIAECQAFIRAGDAYQLCLTNEIQVDVRPDPVDAYLILRAGSPSHHGGLLRFGDTALLSSSPEQFLAVTPDGLITTKPIKGTRARSRIADRDRELRDALEGSDKERAENLMIVDLMRNDLGRIAELGSVQVTNLLAVESYAHVHQLVSTVEARLAAGVSAVDAVASCFPAGSMTGAPKISAMTILDALEGGPRGLYAGAFGYLGQNGAVDLAMVIRSIVLSPDGASIGTGGGITALSDPLEEIEETRLKAAALLAVLGGHPLGTATGQGQV</sequence>
<dbReference type="EMBL" id="SOGN01000044">
    <property type="protein sequence ID" value="TFC79686.1"/>
    <property type="molecule type" value="Genomic_DNA"/>
</dbReference>
<accession>A0A4R8XMR6</accession>
<dbReference type="Pfam" id="PF00425">
    <property type="entry name" value="Chorismate_bind"/>
    <property type="match status" value="1"/>
</dbReference>
<dbReference type="GO" id="GO:0008153">
    <property type="term" value="P:4-aminobenzoate biosynthetic process"/>
    <property type="evidence" value="ECO:0007669"/>
    <property type="project" value="TreeGrafter"/>
</dbReference>
<protein>
    <submittedName>
        <fullName evidence="3">Anthranilate synthase component I family protein</fullName>
    </submittedName>
</protein>
<dbReference type="SUPFAM" id="SSF56322">
    <property type="entry name" value="ADC synthase"/>
    <property type="match status" value="1"/>
</dbReference>
<dbReference type="PANTHER" id="PTHR11236">
    <property type="entry name" value="AMINOBENZOATE/ANTHRANILATE SYNTHASE"/>
    <property type="match status" value="1"/>
</dbReference>
<evidence type="ECO:0000259" key="1">
    <source>
        <dbReference type="Pfam" id="PF00425"/>
    </source>
</evidence>
<reference evidence="3 4" key="1">
    <citation type="submission" date="2019-03" db="EMBL/GenBank/DDBJ databases">
        <title>Genomics of glacier-inhabiting Cryobacterium strains.</title>
        <authorList>
            <person name="Liu Q."/>
            <person name="Xin Y.-H."/>
        </authorList>
    </citation>
    <scope>NUCLEOTIDE SEQUENCE [LARGE SCALE GENOMIC DNA]</scope>
    <source>
        <strain evidence="3 4">TMT2-48-2</strain>
    </source>
</reference>
<dbReference type="InterPro" id="IPR019999">
    <property type="entry name" value="Anth_synth_I-like"/>
</dbReference>
<dbReference type="GO" id="GO:0046820">
    <property type="term" value="F:4-amino-4-deoxychorismate synthase activity"/>
    <property type="evidence" value="ECO:0007669"/>
    <property type="project" value="TreeGrafter"/>
</dbReference>
<dbReference type="InterPro" id="IPR015890">
    <property type="entry name" value="Chorismate_C"/>
</dbReference>
<dbReference type="Pfam" id="PF04715">
    <property type="entry name" value="Anth_synt_I_N"/>
    <property type="match status" value="1"/>
</dbReference>
<dbReference type="PRINTS" id="PR00095">
    <property type="entry name" value="ANTSNTHASEI"/>
</dbReference>
<dbReference type="InterPro" id="IPR006805">
    <property type="entry name" value="Anth_synth_I_N"/>
</dbReference>
<dbReference type="GO" id="GO:0000162">
    <property type="term" value="P:L-tryptophan biosynthetic process"/>
    <property type="evidence" value="ECO:0007669"/>
    <property type="project" value="TreeGrafter"/>
</dbReference>
<dbReference type="RefSeq" id="WP_134370318.1">
    <property type="nucleotide sequence ID" value="NZ_SOGN01000044.1"/>
</dbReference>
<dbReference type="InterPro" id="IPR005801">
    <property type="entry name" value="ADC_synthase"/>
</dbReference>
<comment type="caution">
    <text evidence="3">The sequence shown here is derived from an EMBL/GenBank/DDBJ whole genome shotgun (WGS) entry which is preliminary data.</text>
</comment>
<gene>
    <name evidence="3" type="ORF">E3T23_10560</name>
</gene>
<dbReference type="PANTHER" id="PTHR11236:SF18">
    <property type="entry name" value="AMINODEOXYCHORISMATE SYNTHASE"/>
    <property type="match status" value="1"/>
</dbReference>
<organism evidence="3 4">
    <name type="scientific">Cryobacterium cheniae</name>
    <dbReference type="NCBI Taxonomy" id="1259262"/>
    <lineage>
        <taxon>Bacteria</taxon>
        <taxon>Bacillati</taxon>
        <taxon>Actinomycetota</taxon>
        <taxon>Actinomycetes</taxon>
        <taxon>Micrococcales</taxon>
        <taxon>Microbacteriaceae</taxon>
        <taxon>Cryobacterium</taxon>
    </lineage>
</organism>
<dbReference type="GO" id="GO:0005737">
    <property type="term" value="C:cytoplasm"/>
    <property type="evidence" value="ECO:0007669"/>
    <property type="project" value="TreeGrafter"/>
</dbReference>